<reference evidence="1" key="1">
    <citation type="submission" date="2021-08" db="EMBL/GenBank/DDBJ databases">
        <title>The first chromosome-level gecko genome reveals the dynamic sex chromosomes of Neotropical dwarf geckos (Sphaerodactylidae: Sphaerodactylus).</title>
        <authorList>
            <person name="Pinto B.J."/>
            <person name="Keating S.E."/>
            <person name="Gamble T."/>
        </authorList>
    </citation>
    <scope>NUCLEOTIDE SEQUENCE</scope>
    <source>
        <strain evidence="1">TG3544</strain>
    </source>
</reference>
<accession>A0ACB8EXX3</accession>
<organism evidence="1 2">
    <name type="scientific">Sphaerodactylus townsendi</name>
    <dbReference type="NCBI Taxonomy" id="933632"/>
    <lineage>
        <taxon>Eukaryota</taxon>
        <taxon>Metazoa</taxon>
        <taxon>Chordata</taxon>
        <taxon>Craniata</taxon>
        <taxon>Vertebrata</taxon>
        <taxon>Euteleostomi</taxon>
        <taxon>Lepidosauria</taxon>
        <taxon>Squamata</taxon>
        <taxon>Bifurcata</taxon>
        <taxon>Gekkota</taxon>
        <taxon>Sphaerodactylidae</taxon>
        <taxon>Sphaerodactylus</taxon>
    </lineage>
</organism>
<protein>
    <submittedName>
        <fullName evidence="1">Uncharacterized protein</fullName>
    </submittedName>
</protein>
<evidence type="ECO:0000313" key="1">
    <source>
        <dbReference type="EMBL" id="KAH7997540.1"/>
    </source>
</evidence>
<comment type="caution">
    <text evidence="1">The sequence shown here is derived from an EMBL/GenBank/DDBJ whole genome shotgun (WGS) entry which is preliminary data.</text>
</comment>
<dbReference type="EMBL" id="CM037625">
    <property type="protein sequence ID" value="KAH7997540.1"/>
    <property type="molecule type" value="Genomic_DNA"/>
</dbReference>
<evidence type="ECO:0000313" key="2">
    <source>
        <dbReference type="Proteomes" id="UP000827872"/>
    </source>
</evidence>
<dbReference type="Proteomes" id="UP000827872">
    <property type="component" value="Linkage Group LG12"/>
</dbReference>
<proteinExistence type="predicted"/>
<sequence>MDGRRKGKRWVKYDGIGPVDESGMPLASRSSVNSPRDWYRNMFQQIHSKLPESIAVLFAKGDQIVQLSLKCQASNVQAEKATISLAVKQHFLPSKWFGLPKKPPTALPAQLRMSSPPIEELLEKELQQLSEQLDKDIRAIEIRQLALKVIVVLPPTGINYQRKCLCVLQLH</sequence>
<gene>
    <name evidence="1" type="ORF">K3G42_001268</name>
</gene>
<name>A0ACB8EXX3_9SAUR</name>
<keyword evidence="2" id="KW-1185">Reference proteome</keyword>